<evidence type="ECO:0000313" key="2">
    <source>
        <dbReference type="Proteomes" id="UP000308600"/>
    </source>
</evidence>
<name>A0ACD3AHQ5_9AGAR</name>
<sequence length="500" mass="56241">MKRKNPQQRLQFYPGGYDALSGLTYKMPEAAVATTKSPGSSTRPRRKRQKKTVLDQSICESESVPLDWGSDVEQDDQSQTRPGISRIFGSRGHPMSHFSVAQRAAVAAEGDSLSLPTRVPNQPRARSKIHTTASKYPQLRPSRDLNPHPAHWYDDGNLLVELDGVHFKLLWSLMAKQSAFFQARYDSWKTNDQKIGLMRGKEMVNLDGRGVTAENFAQLLDTTLSADDRQDSLRTVLSILSTSHALSFKSPYDRAKSRLIEFWTIGDDFSNLPTITNYSMKDVKDTFILSRTCQIYGVLKPALYALIRLSSLEFKDGELDKFKRETGVNLLQGREHLSDHWAATNNRLYLSLCAHRMTDELIQPSFTQRPAPPPRSCASNDVAKGDAIHFRLLHKNGFYHKFMNDPLVGIHNLKSQLIPPQPLHSQVTLTHVGALTKKRKQSGEQELVGDDSAETKASISPWADPEGGYCDDCLRSMWVICSEAMDECWEKLDGCWATDG</sequence>
<organism evidence="1 2">
    <name type="scientific">Pluteus cervinus</name>
    <dbReference type="NCBI Taxonomy" id="181527"/>
    <lineage>
        <taxon>Eukaryota</taxon>
        <taxon>Fungi</taxon>
        <taxon>Dikarya</taxon>
        <taxon>Basidiomycota</taxon>
        <taxon>Agaricomycotina</taxon>
        <taxon>Agaricomycetes</taxon>
        <taxon>Agaricomycetidae</taxon>
        <taxon>Agaricales</taxon>
        <taxon>Pluteineae</taxon>
        <taxon>Pluteaceae</taxon>
        <taxon>Pluteus</taxon>
    </lineage>
</organism>
<reference evidence="1 2" key="1">
    <citation type="journal article" date="2019" name="Nat. Ecol. Evol.">
        <title>Megaphylogeny resolves global patterns of mushroom evolution.</title>
        <authorList>
            <person name="Varga T."/>
            <person name="Krizsan K."/>
            <person name="Foldi C."/>
            <person name="Dima B."/>
            <person name="Sanchez-Garcia M."/>
            <person name="Sanchez-Ramirez S."/>
            <person name="Szollosi G.J."/>
            <person name="Szarkandi J.G."/>
            <person name="Papp V."/>
            <person name="Albert L."/>
            <person name="Andreopoulos W."/>
            <person name="Angelini C."/>
            <person name="Antonin V."/>
            <person name="Barry K.W."/>
            <person name="Bougher N.L."/>
            <person name="Buchanan P."/>
            <person name="Buyck B."/>
            <person name="Bense V."/>
            <person name="Catcheside P."/>
            <person name="Chovatia M."/>
            <person name="Cooper J."/>
            <person name="Damon W."/>
            <person name="Desjardin D."/>
            <person name="Finy P."/>
            <person name="Geml J."/>
            <person name="Haridas S."/>
            <person name="Hughes K."/>
            <person name="Justo A."/>
            <person name="Karasinski D."/>
            <person name="Kautmanova I."/>
            <person name="Kiss B."/>
            <person name="Kocsube S."/>
            <person name="Kotiranta H."/>
            <person name="LaButti K.M."/>
            <person name="Lechner B.E."/>
            <person name="Liimatainen K."/>
            <person name="Lipzen A."/>
            <person name="Lukacs Z."/>
            <person name="Mihaltcheva S."/>
            <person name="Morgado L.N."/>
            <person name="Niskanen T."/>
            <person name="Noordeloos M.E."/>
            <person name="Ohm R.A."/>
            <person name="Ortiz-Santana B."/>
            <person name="Ovrebo C."/>
            <person name="Racz N."/>
            <person name="Riley R."/>
            <person name="Savchenko A."/>
            <person name="Shiryaev A."/>
            <person name="Soop K."/>
            <person name="Spirin V."/>
            <person name="Szebenyi C."/>
            <person name="Tomsovsky M."/>
            <person name="Tulloss R.E."/>
            <person name="Uehling J."/>
            <person name="Grigoriev I.V."/>
            <person name="Vagvolgyi C."/>
            <person name="Papp T."/>
            <person name="Martin F.M."/>
            <person name="Miettinen O."/>
            <person name="Hibbett D.S."/>
            <person name="Nagy L.G."/>
        </authorList>
    </citation>
    <scope>NUCLEOTIDE SEQUENCE [LARGE SCALE GENOMIC DNA]</scope>
    <source>
        <strain evidence="1 2">NL-1719</strain>
    </source>
</reference>
<dbReference type="Proteomes" id="UP000308600">
    <property type="component" value="Unassembled WGS sequence"/>
</dbReference>
<evidence type="ECO:0000313" key="1">
    <source>
        <dbReference type="EMBL" id="TFK65205.1"/>
    </source>
</evidence>
<proteinExistence type="predicted"/>
<gene>
    <name evidence="1" type="ORF">BDN72DRAFT_900873</name>
</gene>
<keyword evidence="2" id="KW-1185">Reference proteome</keyword>
<dbReference type="EMBL" id="ML208444">
    <property type="protein sequence ID" value="TFK65205.1"/>
    <property type="molecule type" value="Genomic_DNA"/>
</dbReference>
<accession>A0ACD3AHQ5</accession>
<protein>
    <submittedName>
        <fullName evidence="1">Uncharacterized protein</fullName>
    </submittedName>
</protein>